<evidence type="ECO:0000256" key="1">
    <source>
        <dbReference type="SAM" id="Phobius"/>
    </source>
</evidence>
<dbReference type="AlphaFoldDB" id="A0A3D8I1F6"/>
<feature type="transmembrane region" description="Helical" evidence="1">
    <location>
        <begin position="40"/>
        <end position="60"/>
    </location>
</feature>
<evidence type="ECO:0000313" key="3">
    <source>
        <dbReference type="Proteomes" id="UP000256599"/>
    </source>
</evidence>
<proteinExistence type="predicted"/>
<keyword evidence="3" id="KW-1185">Reference proteome</keyword>
<gene>
    <name evidence="2" type="ORF">CQA63_08580</name>
</gene>
<name>A0A3D8I1F6_9HELI</name>
<comment type="caution">
    <text evidence="2">The sequence shown here is derived from an EMBL/GenBank/DDBJ whole genome shotgun (WGS) entry which is preliminary data.</text>
</comment>
<keyword evidence="1" id="KW-0472">Membrane</keyword>
<dbReference type="EMBL" id="NXLR01000023">
    <property type="protein sequence ID" value="RDU58970.1"/>
    <property type="molecule type" value="Genomic_DNA"/>
</dbReference>
<evidence type="ECO:0000313" key="2">
    <source>
        <dbReference type="EMBL" id="RDU58970.1"/>
    </source>
</evidence>
<sequence>MLLPQTLQSLQTLPKDRMQDTLHGALYSEGVSITLLDVIFGHYFIYAILSDGILAPVFLYQHSISYKQSQICGLPKVHFCVCNEIRENFSPLNKTHTLHHLHYIAKISKKNAFNVSIKQGGSEVGLYNDYPLELCAMCSDILKQMQPPQDMLSKYSTFNDYVFSPQWLHLLESPSRQNELTSLQNANLTCYKCKKPITLDTPIWFHIHADMLKIYCC</sequence>
<reference evidence="2 3" key="1">
    <citation type="submission" date="2018-04" db="EMBL/GenBank/DDBJ databases">
        <title>Novel Campyloabacter and Helicobacter Species and Strains.</title>
        <authorList>
            <person name="Mannion A.J."/>
            <person name="Shen Z."/>
            <person name="Fox J.G."/>
        </authorList>
    </citation>
    <scope>NUCLEOTIDE SEQUENCE [LARGE SCALE GENOMIC DNA]</scope>
    <source>
        <strain evidence="2 3">MIT 98-6070</strain>
    </source>
</reference>
<organism evidence="2 3">
    <name type="scientific">Helicobacter marmotae</name>
    <dbReference type="NCBI Taxonomy" id="152490"/>
    <lineage>
        <taxon>Bacteria</taxon>
        <taxon>Pseudomonadati</taxon>
        <taxon>Campylobacterota</taxon>
        <taxon>Epsilonproteobacteria</taxon>
        <taxon>Campylobacterales</taxon>
        <taxon>Helicobacteraceae</taxon>
        <taxon>Helicobacter</taxon>
    </lineage>
</organism>
<keyword evidence="1" id="KW-0812">Transmembrane</keyword>
<protein>
    <submittedName>
        <fullName evidence="2">Uncharacterized protein</fullName>
    </submittedName>
</protein>
<keyword evidence="1" id="KW-1133">Transmembrane helix</keyword>
<dbReference type="RefSeq" id="WP_115511869.1">
    <property type="nucleotide sequence ID" value="NZ_NXLR01000023.1"/>
</dbReference>
<dbReference type="Proteomes" id="UP000256599">
    <property type="component" value="Unassembled WGS sequence"/>
</dbReference>
<accession>A0A3D8I1F6</accession>